<dbReference type="Pfam" id="PF05755">
    <property type="entry name" value="REF"/>
    <property type="match status" value="1"/>
</dbReference>
<dbReference type="AlphaFoldDB" id="A0AAV3NL02"/>
<evidence type="ECO:0000313" key="3">
    <source>
        <dbReference type="Proteomes" id="UP001454036"/>
    </source>
</evidence>
<protein>
    <recommendedName>
        <fullName evidence="4">Stress-related protein</fullName>
    </recommendedName>
</protein>
<dbReference type="Proteomes" id="UP001454036">
    <property type="component" value="Unassembled WGS sequence"/>
</dbReference>
<organism evidence="2 3">
    <name type="scientific">Lithospermum erythrorhizon</name>
    <name type="common">Purple gromwell</name>
    <name type="synonym">Lithospermum officinale var. erythrorhizon</name>
    <dbReference type="NCBI Taxonomy" id="34254"/>
    <lineage>
        <taxon>Eukaryota</taxon>
        <taxon>Viridiplantae</taxon>
        <taxon>Streptophyta</taxon>
        <taxon>Embryophyta</taxon>
        <taxon>Tracheophyta</taxon>
        <taxon>Spermatophyta</taxon>
        <taxon>Magnoliopsida</taxon>
        <taxon>eudicotyledons</taxon>
        <taxon>Gunneridae</taxon>
        <taxon>Pentapetalae</taxon>
        <taxon>asterids</taxon>
        <taxon>lamiids</taxon>
        <taxon>Boraginales</taxon>
        <taxon>Boraginaceae</taxon>
        <taxon>Boraginoideae</taxon>
        <taxon>Lithospermeae</taxon>
        <taxon>Lithospermum</taxon>
    </lineage>
</organism>
<dbReference type="InterPro" id="IPR008802">
    <property type="entry name" value="REF"/>
</dbReference>
<gene>
    <name evidence="2" type="ORF">LIER_01039</name>
</gene>
<sequence>MADEQDTTLPVETTMADEQDTTLPVEQPLVQEEEKAQLKYLEFVKGTAIYAIVCFITLYEYAKDNSGPLKPGVNAVEGSVKAVTRPVYNNFHHVPFQLLKFIDCKIGETIIELDHRMPTMIKRASYQLLLVVQKAPEVAREVVSEVEQAGLVDATSNIVKRVYMSYEPAAEKYAVSSWSKLNELPLFPIVAHIVVPTAAYWAEKYNQVVATIVERGYTVSCYLPLIPIDKIAKAFENNVDGPVALSQ</sequence>
<dbReference type="EMBL" id="BAABME010000097">
    <property type="protein sequence ID" value="GAA0139511.1"/>
    <property type="molecule type" value="Genomic_DNA"/>
</dbReference>
<keyword evidence="3" id="KW-1185">Reference proteome</keyword>
<dbReference type="PANTHER" id="PTHR33732">
    <property type="entry name" value="REF/SRPP-LIKE PROTEIN OS05G0151300/LOC_OS05G05940"/>
    <property type="match status" value="1"/>
</dbReference>
<evidence type="ECO:0008006" key="4">
    <source>
        <dbReference type="Google" id="ProtNLM"/>
    </source>
</evidence>
<accession>A0AAV3NL02</accession>
<name>A0AAV3NL02_LITER</name>
<evidence type="ECO:0000313" key="2">
    <source>
        <dbReference type="EMBL" id="GAA0139511.1"/>
    </source>
</evidence>
<reference evidence="2 3" key="1">
    <citation type="submission" date="2024-01" db="EMBL/GenBank/DDBJ databases">
        <title>The complete chloroplast genome sequence of Lithospermum erythrorhizon: insights into the phylogenetic relationship among Boraginaceae species and the maternal lineages of purple gromwells.</title>
        <authorList>
            <person name="Okada T."/>
            <person name="Watanabe K."/>
        </authorList>
    </citation>
    <scope>NUCLEOTIDE SEQUENCE [LARGE SCALE GENOMIC DNA]</scope>
</reference>
<dbReference type="PANTHER" id="PTHR33732:SF3">
    <property type="entry name" value="OS07G0671800 PROTEIN"/>
    <property type="match status" value="1"/>
</dbReference>
<proteinExistence type="inferred from homology"/>
<evidence type="ECO:0000256" key="1">
    <source>
        <dbReference type="ARBA" id="ARBA00009737"/>
    </source>
</evidence>
<comment type="similarity">
    <text evidence="1">Belongs to the REF/SRPP family.</text>
</comment>
<comment type="caution">
    <text evidence="2">The sequence shown here is derived from an EMBL/GenBank/DDBJ whole genome shotgun (WGS) entry which is preliminary data.</text>
</comment>